<sequence>MSFSNGLELCFPNLLNSSCERAARSQSVAILTDITLSGIGLLTLVLNLLVIISISHFRQLHTPTNILLLSLAISDFFVGFLFFFQIMIIGGCWLLSDLVCSLYCLLEYVITSSSIGIMVLISVDRYVAICDPLHYSVRVTEKRVKVCVCLCWGCAVVYDSLLLKDNLIHPGRYKSCHGECVLVYDSTSGVVDMIMSFICPITIIVVLYVRVFIVAASQARAMHLFTAAVHVQCSLNVKAKKSGLKAAKTLGIVVVVFLICLFPYFCIVLTGQDSVLNITSAAFFNCLFYFNSCLNPIIYAYFYPWFRKSIKLIFTLQILKPGSCNLNIG</sequence>
<dbReference type="GeneID" id="103391731"/>
<evidence type="ECO:0000256" key="7">
    <source>
        <dbReference type="ARBA" id="ARBA00023170"/>
    </source>
</evidence>
<proteinExistence type="inferred from homology"/>
<reference evidence="12" key="2">
    <citation type="submission" date="2025-08" db="UniProtKB">
        <authorList>
            <consortium name="Ensembl"/>
        </authorList>
    </citation>
    <scope>IDENTIFICATION</scope>
</reference>
<dbReference type="OMA" id="GEFMCIL"/>
<dbReference type="PRINTS" id="PR00237">
    <property type="entry name" value="GPCRRHODOPSN"/>
</dbReference>
<keyword evidence="4 10" id="KW-1133">Transmembrane helix</keyword>
<evidence type="ECO:0000256" key="8">
    <source>
        <dbReference type="ARBA" id="ARBA00023224"/>
    </source>
</evidence>
<evidence type="ECO:0000256" key="5">
    <source>
        <dbReference type="ARBA" id="ARBA00023040"/>
    </source>
</evidence>
<reference evidence="12" key="3">
    <citation type="submission" date="2025-09" db="UniProtKB">
        <authorList>
            <consortium name="Ensembl"/>
        </authorList>
    </citation>
    <scope>IDENTIFICATION</scope>
</reference>
<dbReference type="GO" id="GO:0001594">
    <property type="term" value="F:trace-amine receptor activity"/>
    <property type="evidence" value="ECO:0007669"/>
    <property type="project" value="TreeGrafter"/>
</dbReference>
<dbReference type="SMART" id="SM01381">
    <property type="entry name" value="7TM_GPCR_Srsx"/>
    <property type="match status" value="1"/>
</dbReference>
<dbReference type="PROSITE" id="PS00237">
    <property type="entry name" value="G_PROTEIN_RECEP_F1_1"/>
    <property type="match status" value="1"/>
</dbReference>
<evidence type="ECO:0000256" key="3">
    <source>
        <dbReference type="ARBA" id="ARBA00022692"/>
    </source>
</evidence>
<reference evidence="12 13" key="1">
    <citation type="journal article" date="2014" name="Nat. Genet.">
        <title>Whole-genome sequence of a flatfish provides insights into ZW sex chromosome evolution and adaptation to a benthic lifestyle.</title>
        <authorList>
            <person name="Chen S."/>
            <person name="Zhang G."/>
            <person name="Shao C."/>
            <person name="Huang Q."/>
            <person name="Liu G."/>
            <person name="Zhang P."/>
            <person name="Song W."/>
            <person name="An N."/>
            <person name="Chalopin D."/>
            <person name="Volff J.N."/>
            <person name="Hong Y."/>
            <person name="Li Q."/>
            <person name="Sha Z."/>
            <person name="Zhou H."/>
            <person name="Xie M."/>
            <person name="Yu Q."/>
            <person name="Liu Y."/>
            <person name="Xiang H."/>
            <person name="Wang N."/>
            <person name="Wu K."/>
            <person name="Yang C."/>
            <person name="Zhou Q."/>
            <person name="Liao X."/>
            <person name="Yang L."/>
            <person name="Hu Q."/>
            <person name="Zhang J."/>
            <person name="Meng L."/>
            <person name="Jin L."/>
            <person name="Tian Y."/>
            <person name="Lian J."/>
            <person name="Yang J."/>
            <person name="Miao G."/>
            <person name="Liu S."/>
            <person name="Liang Z."/>
            <person name="Yan F."/>
            <person name="Li Y."/>
            <person name="Sun B."/>
            <person name="Zhang H."/>
            <person name="Zhang J."/>
            <person name="Zhu Y."/>
            <person name="Du M."/>
            <person name="Zhao Y."/>
            <person name="Schartl M."/>
            <person name="Tang Q."/>
            <person name="Wang J."/>
        </authorList>
    </citation>
    <scope>NUCLEOTIDE SEQUENCE</scope>
</reference>
<accession>A0A3P8UWH5</accession>
<protein>
    <submittedName>
        <fullName evidence="12">Trace amine-associated receptor 13c-like</fullName>
    </submittedName>
</protein>
<evidence type="ECO:0000256" key="10">
    <source>
        <dbReference type="SAM" id="Phobius"/>
    </source>
</evidence>
<dbReference type="AlphaFoldDB" id="A0A3P8UWH5"/>
<dbReference type="RefSeq" id="XP_008326342.1">
    <property type="nucleotide sequence ID" value="XM_008328120.3"/>
</dbReference>
<keyword evidence="7 9" id="KW-0675">Receptor</keyword>
<evidence type="ECO:0000256" key="9">
    <source>
        <dbReference type="RuleBase" id="RU000688"/>
    </source>
</evidence>
<keyword evidence="5 9" id="KW-0297">G-protein coupled receptor</keyword>
<comment type="similarity">
    <text evidence="9">Belongs to the G-protein coupled receptor 1 family.</text>
</comment>
<keyword evidence="6 10" id="KW-0472">Membrane</keyword>
<evidence type="ECO:0000256" key="2">
    <source>
        <dbReference type="ARBA" id="ARBA00022475"/>
    </source>
</evidence>
<feature type="transmembrane region" description="Helical" evidence="10">
    <location>
        <begin position="102"/>
        <end position="123"/>
    </location>
</feature>
<dbReference type="InterPro" id="IPR000276">
    <property type="entry name" value="GPCR_Rhodpsn"/>
</dbReference>
<dbReference type="Proteomes" id="UP000265120">
    <property type="component" value="Chromosome 16"/>
</dbReference>
<dbReference type="PANTHER" id="PTHR24249">
    <property type="entry name" value="HISTAMINE RECEPTOR-RELATED G-PROTEIN COUPLED RECEPTOR"/>
    <property type="match status" value="1"/>
</dbReference>
<feature type="transmembrane region" description="Helical" evidence="10">
    <location>
        <begin position="250"/>
        <end position="270"/>
    </location>
</feature>
<keyword evidence="2" id="KW-1003">Cell membrane</keyword>
<dbReference type="Ensembl" id="ENSCSET00000007622.1">
    <property type="protein sequence ID" value="ENSCSEP00000007543.1"/>
    <property type="gene ID" value="ENSCSEG00000004867.1"/>
</dbReference>
<evidence type="ECO:0000313" key="12">
    <source>
        <dbReference type="Ensembl" id="ENSCSEP00000007543.1"/>
    </source>
</evidence>
<dbReference type="GeneTree" id="ENSGT01050000244823"/>
<dbReference type="InParanoid" id="A0A3P8UWH5"/>
<dbReference type="Pfam" id="PF00001">
    <property type="entry name" value="7tm_1"/>
    <property type="match status" value="1"/>
</dbReference>
<evidence type="ECO:0000256" key="4">
    <source>
        <dbReference type="ARBA" id="ARBA00022989"/>
    </source>
</evidence>
<dbReference type="PROSITE" id="PS50262">
    <property type="entry name" value="G_PROTEIN_RECEP_F1_2"/>
    <property type="match status" value="1"/>
</dbReference>
<dbReference type="GO" id="GO:0005886">
    <property type="term" value="C:plasma membrane"/>
    <property type="evidence" value="ECO:0007669"/>
    <property type="project" value="UniProtKB-SubCell"/>
</dbReference>
<evidence type="ECO:0000256" key="6">
    <source>
        <dbReference type="ARBA" id="ARBA00023136"/>
    </source>
</evidence>
<feature type="transmembrane region" description="Helical" evidence="10">
    <location>
        <begin position="193"/>
        <end position="213"/>
    </location>
</feature>
<keyword evidence="13" id="KW-1185">Reference proteome</keyword>
<dbReference type="FunCoup" id="A0A3P8UWH5">
    <property type="interactions" value="9"/>
</dbReference>
<dbReference type="OrthoDB" id="10042731at2759"/>
<dbReference type="Gene3D" id="1.20.1070.10">
    <property type="entry name" value="Rhodopsin 7-helix transmembrane proteins"/>
    <property type="match status" value="1"/>
</dbReference>
<feature type="transmembrane region" description="Helical" evidence="10">
    <location>
        <begin position="66"/>
        <end position="96"/>
    </location>
</feature>
<dbReference type="KEGG" id="csem:103391731"/>
<evidence type="ECO:0000256" key="1">
    <source>
        <dbReference type="ARBA" id="ARBA00004651"/>
    </source>
</evidence>
<feature type="domain" description="G-protein coupled receptors family 1 profile" evidence="11">
    <location>
        <begin position="46"/>
        <end position="299"/>
    </location>
</feature>
<organism evidence="12 13">
    <name type="scientific">Cynoglossus semilaevis</name>
    <name type="common">Tongue sole</name>
    <dbReference type="NCBI Taxonomy" id="244447"/>
    <lineage>
        <taxon>Eukaryota</taxon>
        <taxon>Metazoa</taxon>
        <taxon>Chordata</taxon>
        <taxon>Craniata</taxon>
        <taxon>Vertebrata</taxon>
        <taxon>Euteleostomi</taxon>
        <taxon>Actinopterygii</taxon>
        <taxon>Neopterygii</taxon>
        <taxon>Teleostei</taxon>
        <taxon>Neoteleostei</taxon>
        <taxon>Acanthomorphata</taxon>
        <taxon>Carangaria</taxon>
        <taxon>Pleuronectiformes</taxon>
        <taxon>Pleuronectoidei</taxon>
        <taxon>Cynoglossidae</taxon>
        <taxon>Cynoglossinae</taxon>
        <taxon>Cynoglossus</taxon>
    </lineage>
</organism>
<feature type="transmembrane region" description="Helical" evidence="10">
    <location>
        <begin position="144"/>
        <end position="163"/>
    </location>
</feature>
<comment type="subcellular location">
    <subcellularLocation>
        <location evidence="1">Cell membrane</location>
        <topology evidence="1">Multi-pass membrane protein</topology>
    </subcellularLocation>
</comment>
<evidence type="ECO:0000259" key="11">
    <source>
        <dbReference type="PROSITE" id="PS50262"/>
    </source>
</evidence>
<dbReference type="InterPro" id="IPR017452">
    <property type="entry name" value="GPCR_Rhodpsn_7TM"/>
</dbReference>
<feature type="transmembrane region" description="Helical" evidence="10">
    <location>
        <begin position="34"/>
        <end position="54"/>
    </location>
</feature>
<dbReference type="CDD" id="cd15055">
    <property type="entry name" value="7tmA_TAARs"/>
    <property type="match status" value="1"/>
</dbReference>
<dbReference type="PANTHER" id="PTHR24249:SF381">
    <property type="entry name" value="TRACE AMINE ASSOCIATED RECEPTOR 19P-RELATED"/>
    <property type="match status" value="1"/>
</dbReference>
<evidence type="ECO:0000313" key="13">
    <source>
        <dbReference type="Proteomes" id="UP000265120"/>
    </source>
</evidence>
<keyword evidence="3 9" id="KW-0812">Transmembrane</keyword>
<dbReference type="SUPFAM" id="SSF81321">
    <property type="entry name" value="Family A G protein-coupled receptor-like"/>
    <property type="match status" value="1"/>
</dbReference>
<keyword evidence="8 9" id="KW-0807">Transducer</keyword>
<dbReference type="InterPro" id="IPR050569">
    <property type="entry name" value="TAAR"/>
</dbReference>
<name>A0A3P8UWH5_CYNSE</name>
<feature type="transmembrane region" description="Helical" evidence="10">
    <location>
        <begin position="282"/>
        <end position="302"/>
    </location>
</feature>